<dbReference type="SUPFAM" id="SSF55797">
    <property type="entry name" value="PR-1-like"/>
    <property type="match status" value="1"/>
</dbReference>
<dbReference type="SMART" id="SM00198">
    <property type="entry name" value="SCP"/>
    <property type="match status" value="1"/>
</dbReference>
<evidence type="ECO:0000313" key="3">
    <source>
        <dbReference type="EMBL" id="AEO35299.1"/>
    </source>
</evidence>
<dbReference type="PANTHER" id="PTHR10334">
    <property type="entry name" value="CYSTEINE-RICH SECRETORY PROTEIN-RELATED"/>
    <property type="match status" value="1"/>
</dbReference>
<name>G3MP81_AMBMU</name>
<dbReference type="InterPro" id="IPR035940">
    <property type="entry name" value="CAP_sf"/>
</dbReference>
<dbReference type="PRINTS" id="PR00837">
    <property type="entry name" value="V5TPXLIKE"/>
</dbReference>
<organism evidence="3">
    <name type="scientific">Amblyomma maculatum</name>
    <name type="common">Gulf Coast tick</name>
    <dbReference type="NCBI Taxonomy" id="34609"/>
    <lineage>
        <taxon>Eukaryota</taxon>
        <taxon>Metazoa</taxon>
        <taxon>Ecdysozoa</taxon>
        <taxon>Arthropoda</taxon>
        <taxon>Chelicerata</taxon>
        <taxon>Arachnida</taxon>
        <taxon>Acari</taxon>
        <taxon>Parasitiformes</taxon>
        <taxon>Ixodida</taxon>
        <taxon>Ixodoidea</taxon>
        <taxon>Ixodidae</taxon>
        <taxon>Amblyomminae</taxon>
        <taxon>Amblyomma</taxon>
    </lineage>
</organism>
<dbReference type="CDD" id="cd05382">
    <property type="entry name" value="CAP_GAPR1-like"/>
    <property type="match status" value="1"/>
</dbReference>
<keyword evidence="1" id="KW-0732">Signal</keyword>
<evidence type="ECO:0000259" key="2">
    <source>
        <dbReference type="SMART" id="SM00198"/>
    </source>
</evidence>
<evidence type="ECO:0000256" key="1">
    <source>
        <dbReference type="SAM" id="SignalP"/>
    </source>
</evidence>
<dbReference type="InterPro" id="IPR001283">
    <property type="entry name" value="CRISP-related"/>
</dbReference>
<dbReference type="InterPro" id="IPR014044">
    <property type="entry name" value="CAP_dom"/>
</dbReference>
<dbReference type="Gene3D" id="3.40.33.10">
    <property type="entry name" value="CAP"/>
    <property type="match status" value="1"/>
</dbReference>
<dbReference type="InterPro" id="IPR034113">
    <property type="entry name" value="SCP_GAPR1-like"/>
</dbReference>
<accession>G3MP81</accession>
<sequence length="196" mass="22235">MMDTKILLLTTLLLGATIFSAAETSGPPNKYESFKGEFTEYQRYVQQEVLRRHNHYRELHGVAHLTEKDELDRYAQAWAEHLAQIEDYAETGNSKYGENIYISDGNETENGSSAVDEWYSEKDQFDFDHGEFNELTSRFTQMVWKSSHDIGTGVAKAKVGTTYIVCFYDPAGNIPGTFRENVLKHAVVGCSQKISV</sequence>
<dbReference type="EMBL" id="JO843682">
    <property type="protein sequence ID" value="AEO35299.1"/>
    <property type="molecule type" value="mRNA"/>
</dbReference>
<protein>
    <recommendedName>
        <fullName evidence="2">SCP domain-containing protein</fullName>
    </recommendedName>
</protein>
<proteinExistence type="evidence at transcript level"/>
<dbReference type="AlphaFoldDB" id="G3MP81"/>
<feature type="domain" description="SCP" evidence="2">
    <location>
        <begin position="44"/>
        <end position="176"/>
    </location>
</feature>
<feature type="chain" id="PRO_5003447174" description="SCP domain-containing protein" evidence="1">
    <location>
        <begin position="23"/>
        <end position="196"/>
    </location>
</feature>
<dbReference type="FunFam" id="3.40.33.10:FF:000010">
    <property type="entry name" value="Predicted protein"/>
    <property type="match status" value="1"/>
</dbReference>
<reference evidence="3" key="1">
    <citation type="journal article" date="2011" name="PLoS ONE">
        <title>A deep insight into the sialotranscriptome of the gulf coast tick, Amblyomma maculatum.</title>
        <authorList>
            <person name="Karim S."/>
            <person name="Singh P."/>
            <person name="Ribeiro J.M."/>
        </authorList>
    </citation>
    <scope>NUCLEOTIDE SEQUENCE</scope>
    <source>
        <tissue evidence="3">Salivary gland</tissue>
    </source>
</reference>
<feature type="signal peptide" evidence="1">
    <location>
        <begin position="1"/>
        <end position="22"/>
    </location>
</feature>
<dbReference type="Pfam" id="PF00188">
    <property type="entry name" value="CAP"/>
    <property type="match status" value="1"/>
</dbReference>